<sequence>MAALRKISSRFLVTKSSDENSMMHPGTSATETLLPKTSTPDGTDSESGKMQGHEIRKVSSAGRFKIFTKSNDIAATTTKNRAETASPDTSLTPETPPAAEPIGKSVHFSVTEKDDDDENYDTIGSTNMDSTLMNAKSWRHQATLEHPPIIDFYRNTIDADSERTARPSMMQLLHGE</sequence>
<accession>A0AC34GU39</accession>
<name>A0AC34GU39_9BILA</name>
<evidence type="ECO:0000313" key="2">
    <source>
        <dbReference type="WBParaSite" id="ES5_v2.g8088.t1"/>
    </source>
</evidence>
<organism evidence="1 2">
    <name type="scientific">Panagrolaimus sp. ES5</name>
    <dbReference type="NCBI Taxonomy" id="591445"/>
    <lineage>
        <taxon>Eukaryota</taxon>
        <taxon>Metazoa</taxon>
        <taxon>Ecdysozoa</taxon>
        <taxon>Nematoda</taxon>
        <taxon>Chromadorea</taxon>
        <taxon>Rhabditida</taxon>
        <taxon>Tylenchina</taxon>
        <taxon>Panagrolaimomorpha</taxon>
        <taxon>Panagrolaimoidea</taxon>
        <taxon>Panagrolaimidae</taxon>
        <taxon>Panagrolaimus</taxon>
    </lineage>
</organism>
<evidence type="ECO:0000313" key="1">
    <source>
        <dbReference type="Proteomes" id="UP000887579"/>
    </source>
</evidence>
<dbReference type="Proteomes" id="UP000887579">
    <property type="component" value="Unplaced"/>
</dbReference>
<protein>
    <submittedName>
        <fullName evidence="2">Amino acid permease N-terminal domain-containing protein</fullName>
    </submittedName>
</protein>
<proteinExistence type="predicted"/>
<dbReference type="WBParaSite" id="ES5_v2.g8088.t1">
    <property type="protein sequence ID" value="ES5_v2.g8088.t1"/>
    <property type="gene ID" value="ES5_v2.g8088"/>
</dbReference>
<reference evidence="2" key="1">
    <citation type="submission" date="2022-11" db="UniProtKB">
        <authorList>
            <consortium name="WormBaseParasite"/>
        </authorList>
    </citation>
    <scope>IDENTIFICATION</scope>
</reference>